<dbReference type="AlphaFoldDB" id="A0A073CD33"/>
<name>A0A073CD33_PLAA1</name>
<dbReference type="HOGENOM" id="CLU_1793295_0_0_3"/>
<organism evidence="1 2">
    <name type="scientific">Planktothrix agardhii (strain NIVA-CYA 126/8)</name>
    <dbReference type="NCBI Taxonomy" id="388467"/>
    <lineage>
        <taxon>Bacteria</taxon>
        <taxon>Bacillati</taxon>
        <taxon>Cyanobacteriota</taxon>
        <taxon>Cyanophyceae</taxon>
        <taxon>Oscillatoriophycideae</taxon>
        <taxon>Oscillatoriales</taxon>
        <taxon>Microcoleaceae</taxon>
        <taxon>Planktothrix</taxon>
    </lineage>
</organism>
<dbReference type="Proteomes" id="UP000027395">
    <property type="component" value="Chromosome"/>
</dbReference>
<dbReference type="STRING" id="388467.A19Y_0341"/>
<keyword evidence="2" id="KW-1185">Reference proteome</keyword>
<dbReference type="eggNOG" id="ENOG5032RUR">
    <property type="taxonomic scope" value="Bacteria"/>
</dbReference>
<proteinExistence type="predicted"/>
<dbReference type="RefSeq" id="WP_042151523.1">
    <property type="nucleotide sequence ID" value="NZ_CM002803.1"/>
</dbReference>
<accession>A0A073CD33</accession>
<dbReference type="EMBL" id="CM002803">
    <property type="protein sequence ID" value="KEI65563.1"/>
    <property type="molecule type" value="Genomic_DNA"/>
</dbReference>
<reference evidence="1 2" key="1">
    <citation type="journal article" date="2014" name="Appl. Environ. Microbiol.">
        <title>Elucidation of insertion elements encoded on plasmids and in vitro construction of shuttle vectors from the toxic cyanobacterium Planktothrix.</title>
        <authorList>
            <person name="Christiansen G."/>
            <person name="Goesmann A."/>
            <person name="Kurmayer R."/>
        </authorList>
    </citation>
    <scope>NUCLEOTIDE SEQUENCE [LARGE SCALE GENOMIC DNA]</scope>
    <source>
        <strain evidence="1 2">NIVA-CYA 126/8</strain>
    </source>
</reference>
<evidence type="ECO:0000313" key="2">
    <source>
        <dbReference type="Proteomes" id="UP000027395"/>
    </source>
</evidence>
<evidence type="ECO:0000313" key="1">
    <source>
        <dbReference type="EMBL" id="KEI65563.1"/>
    </source>
</evidence>
<sequence length="149" mass="17442">MSNINHLSLEDAKPTDIPHLLLWDTPNDLEINQLLFKNNAQKISYRDNLLSRINNEQKFLILHENLGQELEAIKQICESATKPVILLTDLDILITYLYTEPNAPISLFWHKLEYMRHLQSILWILLPSKLSPPNWNKRHLQSVVSDRPN</sequence>
<dbReference type="PATRIC" id="fig|388467.6.peg.291"/>
<protein>
    <submittedName>
        <fullName evidence="1">Uncharacterized protein</fullName>
    </submittedName>
</protein>
<gene>
    <name evidence="1" type="ORF">A19Y_0341</name>
</gene>